<name>A0A6N2QXK4_9ACTO</name>
<protein>
    <recommendedName>
        <fullName evidence="2">Bacteriophage abortive infection AbiH</fullName>
    </recommendedName>
</protein>
<evidence type="ECO:0000313" key="1">
    <source>
        <dbReference type="EMBL" id="VYS72525.1"/>
    </source>
</evidence>
<dbReference type="EMBL" id="CACRSM010000001">
    <property type="protein sequence ID" value="VYS72525.1"/>
    <property type="molecule type" value="Genomic_DNA"/>
</dbReference>
<dbReference type="InterPro" id="IPR025935">
    <property type="entry name" value="AbiH"/>
</dbReference>
<dbReference type="AlphaFoldDB" id="A0A6N2QXK4"/>
<evidence type="ECO:0008006" key="2">
    <source>
        <dbReference type="Google" id="ProtNLM"/>
    </source>
</evidence>
<sequence>MSPSEDTETKQASTNTDVKSSWHQLLIIGNGFDLECGLRSRFIDFFSSRIKTPQRNFTEDDNDATHAPEELVSAFLTIWDLILRNKQDTNWFDIEKTIEMWVSGFTPEVTKVSGWCNSLRYTDYPPESDDEIIASYCKVRLSKIDEWISEDNVLTLFTDDLHLLEKQFARYLREQTYSSKPLGEQNANYHQTACGNLQTLLSESLPSNPEQLLSYSVLSFNYTGPFDLPTRESGQCVAYTNIHGLCREGEEIIFGIDGKEKLTDTIAGPFTKTYRLLGLGGPKAQDVVRSDTQCIKFYGHSLSDADYSYFQAIFDAVHLYSSDVSLVFFYRCFDEKDPLIHRSEMMNKVINLLTAYGVTLENKDHGKNLIHKLLLEGRLSVQEIKFDS</sequence>
<accession>A0A6N2QXK4</accession>
<proteinExistence type="predicted"/>
<organism evidence="1">
    <name type="scientific">Schaalia odontolytica</name>
    <dbReference type="NCBI Taxonomy" id="1660"/>
    <lineage>
        <taxon>Bacteria</taxon>
        <taxon>Bacillati</taxon>
        <taxon>Actinomycetota</taxon>
        <taxon>Actinomycetes</taxon>
        <taxon>Actinomycetales</taxon>
        <taxon>Actinomycetaceae</taxon>
        <taxon>Schaalia</taxon>
    </lineage>
</organism>
<reference evidence="1" key="1">
    <citation type="submission" date="2019-11" db="EMBL/GenBank/DDBJ databases">
        <authorList>
            <person name="Feng L."/>
        </authorList>
    </citation>
    <scope>NUCLEOTIDE SEQUENCE</scope>
    <source>
        <strain evidence="1">AodontolyticusLFYP35</strain>
    </source>
</reference>
<dbReference type="Pfam" id="PF14253">
    <property type="entry name" value="AbiH"/>
    <property type="match status" value="1"/>
</dbReference>
<gene>
    <name evidence="1" type="ORF">AOLFYP35_00036</name>
</gene>